<dbReference type="RefSeq" id="WP_095498428.1">
    <property type="nucleotide sequence ID" value="NZ_BSPO01000003.1"/>
</dbReference>
<reference evidence="2 3" key="1">
    <citation type="journal article" date="2014" name="Int. J. Syst. Evol. Microbiol.">
        <title>Complete genome sequence of Corynebacterium casei LMG S-19264T (=DSM 44701T), isolated from a smear-ripened cheese.</title>
        <authorList>
            <consortium name="US DOE Joint Genome Institute (JGI-PGF)"/>
            <person name="Walter F."/>
            <person name="Albersmeier A."/>
            <person name="Kalinowski J."/>
            <person name="Ruckert C."/>
        </authorList>
    </citation>
    <scope>NUCLEOTIDE SEQUENCE [LARGE SCALE GENOMIC DNA]</scope>
    <source>
        <strain evidence="2 3">NBRC 112785</strain>
    </source>
</reference>
<dbReference type="Proteomes" id="UP001157439">
    <property type="component" value="Unassembled WGS sequence"/>
</dbReference>
<dbReference type="SUPFAM" id="SSF48371">
    <property type="entry name" value="ARM repeat"/>
    <property type="match status" value="1"/>
</dbReference>
<sequence>MRNWLILQTLLFESASLYLLSAEHLSLLGWISYGSSHAIAAVSFTAACWLMLPMRYKMPAHTSMSFIFVIAFSMPLVGMLGLTLIFIVALYLPSKDESPLWIRSEFPQLPQHVESLEGSQFGSSALKDILLFNPSDERRLIAVNACRYLPEKVAMPLLKIALTDKVDDVRLLAYAAIEKMEFGINQKIDALTKKLEQKESAEANYQVASLYWELCYLEIADGPLQLHYLEQARQYLLASLALKDSAQTQLKLGRVLLQLQQYSQAKTYLEAAQNNGLLASQVQPYLAEVAFAQGQYAKAQDLLANLSDSSSPALAQLKEYWRREAH</sequence>
<feature type="transmembrane region" description="Helical" evidence="1">
    <location>
        <begin position="31"/>
        <end position="52"/>
    </location>
</feature>
<organism evidence="2 3">
    <name type="scientific">Paraferrimonas haliotis</name>
    <dbReference type="NCBI Taxonomy" id="2013866"/>
    <lineage>
        <taxon>Bacteria</taxon>
        <taxon>Pseudomonadati</taxon>
        <taxon>Pseudomonadota</taxon>
        <taxon>Gammaproteobacteria</taxon>
        <taxon>Alteromonadales</taxon>
        <taxon>Ferrimonadaceae</taxon>
        <taxon>Paraferrimonas</taxon>
    </lineage>
</organism>
<keyword evidence="1" id="KW-1133">Transmembrane helix</keyword>
<evidence type="ECO:0000313" key="2">
    <source>
        <dbReference type="EMBL" id="GLS84086.1"/>
    </source>
</evidence>
<dbReference type="InterPro" id="IPR016024">
    <property type="entry name" value="ARM-type_fold"/>
</dbReference>
<accession>A0AA37U045</accession>
<proteinExistence type="predicted"/>
<feature type="transmembrane region" description="Helical" evidence="1">
    <location>
        <begin position="64"/>
        <end position="92"/>
    </location>
</feature>
<comment type="caution">
    <text evidence="2">The sequence shown here is derived from an EMBL/GenBank/DDBJ whole genome shotgun (WGS) entry which is preliminary data.</text>
</comment>
<dbReference type="AlphaFoldDB" id="A0AA37U045"/>
<name>A0AA37U045_9GAMM</name>
<keyword evidence="1" id="KW-0812">Transmembrane</keyword>
<gene>
    <name evidence="2" type="primary">pelE</name>
    <name evidence="2" type="ORF">GCM10007894_20630</name>
</gene>
<evidence type="ECO:0000256" key="1">
    <source>
        <dbReference type="SAM" id="Phobius"/>
    </source>
</evidence>
<keyword evidence="1" id="KW-0472">Membrane</keyword>
<protein>
    <submittedName>
        <fullName evidence="2">Pellicle/biofilm biosynthesis protein PelE</fullName>
    </submittedName>
</protein>
<evidence type="ECO:0000313" key="3">
    <source>
        <dbReference type="Proteomes" id="UP001157439"/>
    </source>
</evidence>
<keyword evidence="3" id="KW-1185">Reference proteome</keyword>
<dbReference type="InterPro" id="IPR011990">
    <property type="entry name" value="TPR-like_helical_dom_sf"/>
</dbReference>
<dbReference type="Gene3D" id="1.25.40.10">
    <property type="entry name" value="Tetratricopeptide repeat domain"/>
    <property type="match status" value="1"/>
</dbReference>
<dbReference type="EMBL" id="BSPO01000003">
    <property type="protein sequence ID" value="GLS84086.1"/>
    <property type="molecule type" value="Genomic_DNA"/>
</dbReference>